<dbReference type="EMBL" id="JBHFFA010000001">
    <property type="protein sequence ID" value="KAL2653573.1"/>
    <property type="molecule type" value="Genomic_DNA"/>
</dbReference>
<protein>
    <submittedName>
        <fullName evidence="2">Uncharacterized protein</fullName>
    </submittedName>
</protein>
<gene>
    <name evidence="2" type="ORF">R1flu_021701</name>
</gene>
<keyword evidence="3" id="KW-1185">Reference proteome</keyword>
<proteinExistence type="predicted"/>
<accession>A0ABD1ZQ60</accession>
<comment type="caution">
    <text evidence="2">The sequence shown here is derived from an EMBL/GenBank/DDBJ whole genome shotgun (WGS) entry which is preliminary data.</text>
</comment>
<sequence>MPLDFPEKWLEILDSFYGQRASINPPCMIESVEVPNAGNVIADVEDEGAGEIPPIDSYRGATSQAERPQMSHNDCGVRHNTSKRKKNTSMFATAIVDVMGHFTSSFVATKERRHDHEEKKIKWMEEQSQNSHQWQEEIEARFLLAD</sequence>
<reference evidence="2 3" key="1">
    <citation type="submission" date="2024-09" db="EMBL/GenBank/DDBJ databases">
        <title>Chromosome-scale assembly of Riccia fluitans.</title>
        <authorList>
            <person name="Paukszto L."/>
            <person name="Sawicki J."/>
            <person name="Karawczyk K."/>
            <person name="Piernik-Szablinska J."/>
            <person name="Szczecinska M."/>
            <person name="Mazdziarz M."/>
        </authorList>
    </citation>
    <scope>NUCLEOTIDE SEQUENCE [LARGE SCALE GENOMIC DNA]</scope>
    <source>
        <strain evidence="2">Rf_01</strain>
        <tissue evidence="2">Aerial parts of the thallus</tissue>
    </source>
</reference>
<evidence type="ECO:0000313" key="2">
    <source>
        <dbReference type="EMBL" id="KAL2653573.1"/>
    </source>
</evidence>
<dbReference type="AlphaFoldDB" id="A0ABD1ZQ60"/>
<evidence type="ECO:0000313" key="3">
    <source>
        <dbReference type="Proteomes" id="UP001605036"/>
    </source>
</evidence>
<feature type="region of interest" description="Disordered" evidence="1">
    <location>
        <begin position="48"/>
        <end position="86"/>
    </location>
</feature>
<dbReference type="Proteomes" id="UP001605036">
    <property type="component" value="Unassembled WGS sequence"/>
</dbReference>
<feature type="compositionally biased region" description="Polar residues" evidence="1">
    <location>
        <begin position="60"/>
        <end position="72"/>
    </location>
</feature>
<evidence type="ECO:0000256" key="1">
    <source>
        <dbReference type="SAM" id="MobiDB-lite"/>
    </source>
</evidence>
<organism evidence="2 3">
    <name type="scientific">Riccia fluitans</name>
    <dbReference type="NCBI Taxonomy" id="41844"/>
    <lineage>
        <taxon>Eukaryota</taxon>
        <taxon>Viridiplantae</taxon>
        <taxon>Streptophyta</taxon>
        <taxon>Embryophyta</taxon>
        <taxon>Marchantiophyta</taxon>
        <taxon>Marchantiopsida</taxon>
        <taxon>Marchantiidae</taxon>
        <taxon>Marchantiales</taxon>
        <taxon>Ricciaceae</taxon>
        <taxon>Riccia</taxon>
    </lineage>
</organism>
<name>A0ABD1ZQ60_9MARC</name>